<proteinExistence type="predicted"/>
<organism evidence="1 2">
    <name type="scientific">Helcobacillus massiliensis</name>
    <dbReference type="NCBI Taxonomy" id="521392"/>
    <lineage>
        <taxon>Bacteria</taxon>
        <taxon>Bacillati</taxon>
        <taxon>Actinomycetota</taxon>
        <taxon>Actinomycetes</taxon>
        <taxon>Micrococcales</taxon>
        <taxon>Dermabacteraceae</taxon>
        <taxon>Helcobacillus</taxon>
    </lineage>
</organism>
<dbReference type="Gene3D" id="3.40.30.10">
    <property type="entry name" value="Glutaredoxin"/>
    <property type="match status" value="1"/>
</dbReference>
<reference evidence="1 2" key="1">
    <citation type="submission" date="2020-08" db="EMBL/GenBank/DDBJ databases">
        <title>Sequencing the genomes of 1000 actinobacteria strains.</title>
        <authorList>
            <person name="Klenk H.-P."/>
        </authorList>
    </citation>
    <scope>NUCLEOTIDE SEQUENCE [LARGE SCALE GENOMIC DNA]</scope>
    <source>
        <strain evidence="1 2">DSM 23040</strain>
    </source>
</reference>
<protein>
    <submittedName>
        <fullName evidence="1">Glutaredoxin</fullName>
    </submittedName>
</protein>
<evidence type="ECO:0000313" key="1">
    <source>
        <dbReference type="EMBL" id="MBB3023006.1"/>
    </source>
</evidence>
<gene>
    <name evidence="1" type="ORF">FHX50_001289</name>
</gene>
<dbReference type="InterPro" id="IPR036249">
    <property type="entry name" value="Thioredoxin-like_sf"/>
</dbReference>
<dbReference type="SUPFAM" id="SSF52833">
    <property type="entry name" value="Thioredoxin-like"/>
    <property type="match status" value="1"/>
</dbReference>
<dbReference type="InterPro" id="IPR008554">
    <property type="entry name" value="Glutaredoxin-like"/>
</dbReference>
<dbReference type="Proteomes" id="UP000568050">
    <property type="component" value="Unassembled WGS sequence"/>
</dbReference>
<evidence type="ECO:0000313" key="2">
    <source>
        <dbReference type="Proteomes" id="UP000568050"/>
    </source>
</evidence>
<keyword evidence="2" id="KW-1185">Reference proteome</keyword>
<comment type="caution">
    <text evidence="1">The sequence shown here is derived from an EMBL/GenBank/DDBJ whole genome shotgun (WGS) entry which is preliminary data.</text>
</comment>
<accession>A0A839R2E7</accession>
<dbReference type="AlphaFoldDB" id="A0A839R2E7"/>
<sequence>MTSARITVLDRPGCHLCVEASAVVHRVADELGEAVDHRNIDEDDDLKRRWSLEIPVIMVDGEVVAVYRVTEQELRRALKKKRRRPLIGFPSGFGRRGPR</sequence>
<dbReference type="RefSeq" id="WP_183375739.1">
    <property type="nucleotide sequence ID" value="NZ_CBCSFZ010000001.1"/>
</dbReference>
<dbReference type="Pfam" id="PF05768">
    <property type="entry name" value="Glrx-like"/>
    <property type="match status" value="1"/>
</dbReference>
<dbReference type="EMBL" id="JACHWP010000002">
    <property type="protein sequence ID" value="MBB3023006.1"/>
    <property type="molecule type" value="Genomic_DNA"/>
</dbReference>
<name>A0A839R2E7_9MICO</name>